<evidence type="ECO:0000313" key="2">
    <source>
        <dbReference type="Proteomes" id="UP000246005"/>
    </source>
</evidence>
<dbReference type="EMBL" id="QGHB01000002">
    <property type="protein sequence ID" value="PWK88757.1"/>
    <property type="molecule type" value="Genomic_DNA"/>
</dbReference>
<comment type="caution">
    <text evidence="1">The sequence shown here is derived from an EMBL/GenBank/DDBJ whole genome shotgun (WGS) entry which is preliminary data.</text>
</comment>
<dbReference type="InterPro" id="IPR045441">
    <property type="entry name" value="DUF6506"/>
</dbReference>
<dbReference type="RefSeq" id="WP_109633336.1">
    <property type="nucleotide sequence ID" value="NZ_QGHB01000002.1"/>
</dbReference>
<evidence type="ECO:0000313" key="1">
    <source>
        <dbReference type="EMBL" id="PWK88757.1"/>
    </source>
</evidence>
<sequence length="200" mass="21383">MSEEANYDGVFVFLEQGSDPAVDRQVIEHSADSRTLLVWVPDAEKAAEVAASAVDDHGARLVELYRGFDLRGAARVIERVVPRAPVAAAGYERGTAKTEIRRSASIYEAANADPSKRVLQKHGDGWTVVVGASLEQMPDVAEQLVDEGADLIEICGGTNLTAAAAVRERLGDRAQVSLVSWPFESVPGAAAYRAAYEASN</sequence>
<protein>
    <submittedName>
        <fullName evidence="1">Uncharacterized protein</fullName>
    </submittedName>
</protein>
<name>A0A316I5J9_9PSEU</name>
<gene>
    <name evidence="1" type="ORF">C8D88_10220</name>
</gene>
<dbReference type="AlphaFoldDB" id="A0A316I5J9"/>
<dbReference type="Proteomes" id="UP000246005">
    <property type="component" value="Unassembled WGS sequence"/>
</dbReference>
<proteinExistence type="predicted"/>
<reference evidence="1 2" key="1">
    <citation type="submission" date="2018-05" db="EMBL/GenBank/DDBJ databases">
        <title>Genomic Encyclopedia of Type Strains, Phase IV (KMG-IV): sequencing the most valuable type-strain genomes for metagenomic binning, comparative biology and taxonomic classification.</title>
        <authorList>
            <person name="Goeker M."/>
        </authorList>
    </citation>
    <scope>NUCLEOTIDE SEQUENCE [LARGE SCALE GENOMIC DNA]</scope>
    <source>
        <strain evidence="1 2">DSM 45480</strain>
    </source>
</reference>
<dbReference type="Pfam" id="PF20116">
    <property type="entry name" value="DUF6506"/>
    <property type="match status" value="2"/>
</dbReference>
<accession>A0A316I5J9</accession>
<organism evidence="1 2">
    <name type="scientific">Lentzea atacamensis</name>
    <dbReference type="NCBI Taxonomy" id="531938"/>
    <lineage>
        <taxon>Bacteria</taxon>
        <taxon>Bacillati</taxon>
        <taxon>Actinomycetota</taxon>
        <taxon>Actinomycetes</taxon>
        <taxon>Pseudonocardiales</taxon>
        <taxon>Pseudonocardiaceae</taxon>
        <taxon>Lentzea</taxon>
    </lineage>
</organism>